<organism evidence="9 10">
    <name type="scientific">Mucilaginibacter psychrotolerans</name>
    <dbReference type="NCBI Taxonomy" id="1524096"/>
    <lineage>
        <taxon>Bacteria</taxon>
        <taxon>Pseudomonadati</taxon>
        <taxon>Bacteroidota</taxon>
        <taxon>Sphingobacteriia</taxon>
        <taxon>Sphingobacteriales</taxon>
        <taxon>Sphingobacteriaceae</taxon>
        <taxon>Mucilaginibacter</taxon>
    </lineage>
</organism>
<dbReference type="GO" id="GO:0004518">
    <property type="term" value="F:nuclease activity"/>
    <property type="evidence" value="ECO:0007669"/>
    <property type="project" value="UniProtKB-KW"/>
</dbReference>
<dbReference type="AlphaFoldDB" id="A0A4Y8SIU6"/>
<gene>
    <name evidence="9" type="ORF">E2R66_06875</name>
</gene>
<dbReference type="Gene3D" id="3.40.50.1010">
    <property type="entry name" value="5'-nuclease"/>
    <property type="match status" value="1"/>
</dbReference>
<evidence type="ECO:0000313" key="10">
    <source>
        <dbReference type="Proteomes" id="UP000297540"/>
    </source>
</evidence>
<evidence type="ECO:0000256" key="7">
    <source>
        <dbReference type="ARBA" id="ARBA00038093"/>
    </source>
</evidence>
<protein>
    <submittedName>
        <fullName evidence="9">Type II toxin-antitoxin system VapC family toxin</fullName>
    </submittedName>
</protein>
<evidence type="ECO:0000259" key="8">
    <source>
        <dbReference type="Pfam" id="PF01850"/>
    </source>
</evidence>
<evidence type="ECO:0000256" key="3">
    <source>
        <dbReference type="ARBA" id="ARBA00022722"/>
    </source>
</evidence>
<reference evidence="9 10" key="1">
    <citation type="journal article" date="2017" name="Int. J. Syst. Evol. Microbiol.">
        <title>Mucilaginibacterpsychrotolerans sp. nov., isolated from peatlands.</title>
        <authorList>
            <person name="Deng Y."/>
            <person name="Shen L."/>
            <person name="Xu B."/>
            <person name="Liu Y."/>
            <person name="Gu Z."/>
            <person name="Liu H."/>
            <person name="Zhou Y."/>
        </authorList>
    </citation>
    <scope>NUCLEOTIDE SEQUENCE [LARGE SCALE GENOMIC DNA]</scope>
    <source>
        <strain evidence="9 10">NH7-4</strain>
    </source>
</reference>
<dbReference type="InterPro" id="IPR050556">
    <property type="entry name" value="Type_II_TA_system_RNase"/>
</dbReference>
<comment type="caution">
    <text evidence="9">The sequence shown here is derived from an EMBL/GenBank/DDBJ whole genome shotgun (WGS) entry which is preliminary data.</text>
</comment>
<evidence type="ECO:0000256" key="6">
    <source>
        <dbReference type="ARBA" id="ARBA00022842"/>
    </source>
</evidence>
<evidence type="ECO:0000256" key="4">
    <source>
        <dbReference type="ARBA" id="ARBA00022723"/>
    </source>
</evidence>
<feature type="domain" description="PIN" evidence="8">
    <location>
        <begin position="2"/>
        <end position="109"/>
    </location>
</feature>
<comment type="similarity">
    <text evidence="7">Belongs to the PINc/VapC protein family.</text>
</comment>
<evidence type="ECO:0000313" key="9">
    <source>
        <dbReference type="EMBL" id="TFF38939.1"/>
    </source>
</evidence>
<keyword evidence="10" id="KW-1185">Reference proteome</keyword>
<comment type="cofactor">
    <cofactor evidence="1">
        <name>Mg(2+)</name>
        <dbReference type="ChEBI" id="CHEBI:18420"/>
    </cofactor>
</comment>
<name>A0A4Y8SIU6_9SPHI</name>
<evidence type="ECO:0000256" key="2">
    <source>
        <dbReference type="ARBA" id="ARBA00022649"/>
    </source>
</evidence>
<keyword evidence="3" id="KW-0540">Nuclease</keyword>
<dbReference type="Pfam" id="PF01850">
    <property type="entry name" value="PIN"/>
    <property type="match status" value="1"/>
</dbReference>
<dbReference type="EMBL" id="SOZE01000005">
    <property type="protein sequence ID" value="TFF38939.1"/>
    <property type="molecule type" value="Genomic_DNA"/>
</dbReference>
<keyword evidence="4" id="KW-0479">Metal-binding</keyword>
<dbReference type="GO" id="GO:0016787">
    <property type="term" value="F:hydrolase activity"/>
    <property type="evidence" value="ECO:0007669"/>
    <property type="project" value="UniProtKB-KW"/>
</dbReference>
<sequence length="123" mass="13712">MVIFDTNILIYISKNILRIDELIPPASNAKISVISYIEAMGFAFGSAKGRNYMAQVCSSCEIVELSDEITKQTIQLRASHKIKLPDAIIYSTALVENLPLLTNNISDFKSLPHKVELINPFNL</sequence>
<dbReference type="CDD" id="cd18738">
    <property type="entry name" value="PIN_VapC4-5_FitB-like"/>
    <property type="match status" value="1"/>
</dbReference>
<accession>A0A4Y8SIU6</accession>
<dbReference type="PANTHER" id="PTHR33653">
    <property type="entry name" value="RIBONUCLEASE VAPC2"/>
    <property type="match status" value="1"/>
</dbReference>
<dbReference type="PANTHER" id="PTHR33653:SF1">
    <property type="entry name" value="RIBONUCLEASE VAPC2"/>
    <property type="match status" value="1"/>
</dbReference>
<keyword evidence="2" id="KW-1277">Toxin-antitoxin system</keyword>
<keyword evidence="6" id="KW-0460">Magnesium</keyword>
<dbReference type="InterPro" id="IPR029060">
    <property type="entry name" value="PIN-like_dom_sf"/>
</dbReference>
<dbReference type="SUPFAM" id="SSF88723">
    <property type="entry name" value="PIN domain-like"/>
    <property type="match status" value="1"/>
</dbReference>
<proteinExistence type="inferred from homology"/>
<keyword evidence="5" id="KW-0378">Hydrolase</keyword>
<dbReference type="InterPro" id="IPR002716">
    <property type="entry name" value="PIN_dom"/>
</dbReference>
<evidence type="ECO:0000256" key="5">
    <source>
        <dbReference type="ARBA" id="ARBA00022801"/>
    </source>
</evidence>
<dbReference type="GO" id="GO:0046872">
    <property type="term" value="F:metal ion binding"/>
    <property type="evidence" value="ECO:0007669"/>
    <property type="project" value="UniProtKB-KW"/>
</dbReference>
<dbReference type="Proteomes" id="UP000297540">
    <property type="component" value="Unassembled WGS sequence"/>
</dbReference>
<evidence type="ECO:0000256" key="1">
    <source>
        <dbReference type="ARBA" id="ARBA00001946"/>
    </source>
</evidence>